<keyword evidence="12" id="KW-1185">Reference proteome</keyword>
<keyword evidence="4 8" id="KW-1003">Cell membrane</keyword>
<feature type="compositionally biased region" description="Low complexity" evidence="9">
    <location>
        <begin position="33"/>
        <end position="49"/>
    </location>
</feature>
<feature type="transmembrane region" description="Helical" evidence="8">
    <location>
        <begin position="293"/>
        <end position="319"/>
    </location>
</feature>
<dbReference type="Pfam" id="PF04535">
    <property type="entry name" value="CASP_dom"/>
    <property type="match status" value="1"/>
</dbReference>
<dbReference type="Proteomes" id="UP000230069">
    <property type="component" value="Unassembled WGS sequence"/>
</dbReference>
<dbReference type="GO" id="GO:0005886">
    <property type="term" value="C:plasma membrane"/>
    <property type="evidence" value="ECO:0007669"/>
    <property type="project" value="UniProtKB-SubCell"/>
</dbReference>
<reference evidence="11 12" key="1">
    <citation type="submission" date="2017-09" db="EMBL/GenBank/DDBJ databases">
        <title>WGS assembly of Aquilegia coerulea Goldsmith.</title>
        <authorList>
            <person name="Hodges S."/>
            <person name="Kramer E."/>
            <person name="Nordborg M."/>
            <person name="Tomkins J."/>
            <person name="Borevitz J."/>
            <person name="Derieg N."/>
            <person name="Yan J."/>
            <person name="Mihaltcheva S."/>
            <person name="Hayes R.D."/>
            <person name="Rokhsar D."/>
        </authorList>
    </citation>
    <scope>NUCLEOTIDE SEQUENCE [LARGE SCALE GENOMIC DNA]</scope>
    <source>
        <strain evidence="12">cv. Goldsmith</strain>
    </source>
</reference>
<comment type="caution">
    <text evidence="8">Lacks conserved residue(s) required for the propagation of feature annotation.</text>
</comment>
<evidence type="ECO:0000256" key="4">
    <source>
        <dbReference type="ARBA" id="ARBA00022475"/>
    </source>
</evidence>
<evidence type="ECO:0000259" key="10">
    <source>
        <dbReference type="Pfam" id="PF04535"/>
    </source>
</evidence>
<evidence type="ECO:0000256" key="1">
    <source>
        <dbReference type="ARBA" id="ARBA00004651"/>
    </source>
</evidence>
<evidence type="ECO:0000313" key="12">
    <source>
        <dbReference type="Proteomes" id="UP000230069"/>
    </source>
</evidence>
<feature type="transmembrane region" description="Helical" evidence="8">
    <location>
        <begin position="176"/>
        <end position="196"/>
    </location>
</feature>
<evidence type="ECO:0000256" key="5">
    <source>
        <dbReference type="ARBA" id="ARBA00022692"/>
    </source>
</evidence>
<dbReference type="STRING" id="218851.A0A2G5F277"/>
<keyword evidence="7 8" id="KW-0472">Membrane</keyword>
<feature type="region of interest" description="Disordered" evidence="9">
    <location>
        <begin position="1"/>
        <end position="51"/>
    </location>
</feature>
<dbReference type="EMBL" id="KZ305019">
    <property type="protein sequence ID" value="PIA62007.1"/>
    <property type="molecule type" value="Genomic_DNA"/>
</dbReference>
<dbReference type="InParanoid" id="A0A2G5F277"/>
<feature type="transmembrane region" description="Helical" evidence="8">
    <location>
        <begin position="216"/>
        <end position="240"/>
    </location>
</feature>
<protein>
    <recommendedName>
        <fullName evidence="8">CASP-like protein</fullName>
    </recommendedName>
</protein>
<sequence length="324" mass="35693">MVSIKEEEEVKPEMDESESSPLRSPTPPSISRKLPLLPLKPPQTQTQTPHENLSQIIAADRRIHGFSPLRSPQHKPIKQQQQHQQPISIPESVHPLSPVLSPVVVVNRSIREELSVAAAAQPPKVDHGGNGYSGIGSRRSADVEDGVVGSGDGNQKSRTVSSILWRERREAMLKRAALGFRVCAFVFCLISFSVMAADKTQGWAGDSFNRYKEYRYCLSVSVIGFVYAGFQAYDLSYSLISGKHVLGNGVRYYFDFSIDQILTYLLISASSAAASRVDDWQSNWGKDDFTVMASASIGMSFLAFVAFAFSSLISGYNLCNRSHA</sequence>
<feature type="domain" description="Casparian strip membrane protein" evidence="10">
    <location>
        <begin position="172"/>
        <end position="306"/>
    </location>
</feature>
<dbReference type="OrthoDB" id="672180at2759"/>
<dbReference type="AlphaFoldDB" id="A0A2G5F277"/>
<evidence type="ECO:0000256" key="6">
    <source>
        <dbReference type="ARBA" id="ARBA00022989"/>
    </source>
</evidence>
<keyword evidence="6 8" id="KW-1133">Transmembrane helix</keyword>
<dbReference type="FunCoup" id="A0A2G5F277">
    <property type="interactions" value="219"/>
</dbReference>
<evidence type="ECO:0000256" key="2">
    <source>
        <dbReference type="ARBA" id="ARBA00007651"/>
    </source>
</evidence>
<evidence type="ECO:0000256" key="9">
    <source>
        <dbReference type="SAM" id="MobiDB-lite"/>
    </source>
</evidence>
<comment type="subcellular location">
    <subcellularLocation>
        <location evidence="1 8">Cell membrane</location>
        <topology evidence="1 8">Multi-pass membrane protein</topology>
    </subcellularLocation>
</comment>
<comment type="subunit">
    <text evidence="3 8">Homodimer and heterodimers.</text>
</comment>
<evidence type="ECO:0000256" key="7">
    <source>
        <dbReference type="ARBA" id="ARBA00023136"/>
    </source>
</evidence>
<accession>A0A2G5F277</accession>
<keyword evidence="5 8" id="KW-0812">Transmembrane</keyword>
<evidence type="ECO:0000256" key="3">
    <source>
        <dbReference type="ARBA" id="ARBA00011489"/>
    </source>
</evidence>
<feature type="compositionally biased region" description="Acidic residues" evidence="9">
    <location>
        <begin position="1"/>
        <end position="18"/>
    </location>
</feature>
<proteinExistence type="inferred from homology"/>
<organism evidence="11 12">
    <name type="scientific">Aquilegia coerulea</name>
    <name type="common">Rocky mountain columbine</name>
    <dbReference type="NCBI Taxonomy" id="218851"/>
    <lineage>
        <taxon>Eukaryota</taxon>
        <taxon>Viridiplantae</taxon>
        <taxon>Streptophyta</taxon>
        <taxon>Embryophyta</taxon>
        <taxon>Tracheophyta</taxon>
        <taxon>Spermatophyta</taxon>
        <taxon>Magnoliopsida</taxon>
        <taxon>Ranunculales</taxon>
        <taxon>Ranunculaceae</taxon>
        <taxon>Thalictroideae</taxon>
        <taxon>Aquilegia</taxon>
    </lineage>
</organism>
<dbReference type="PANTHER" id="PTHR33573">
    <property type="entry name" value="CASP-LIKE PROTEIN 4A4"/>
    <property type="match status" value="1"/>
</dbReference>
<name>A0A2G5F277_AQUCA</name>
<evidence type="ECO:0000256" key="8">
    <source>
        <dbReference type="RuleBase" id="RU361233"/>
    </source>
</evidence>
<comment type="similarity">
    <text evidence="2 8">Belongs to the Casparian strip membrane proteins (CASP) family.</text>
</comment>
<dbReference type="PANTHER" id="PTHR33573:SF50">
    <property type="entry name" value="CASP-LIKE PROTEIN 4A3"/>
    <property type="match status" value="1"/>
</dbReference>
<dbReference type="InterPro" id="IPR006702">
    <property type="entry name" value="CASP_dom"/>
</dbReference>
<evidence type="ECO:0000313" key="11">
    <source>
        <dbReference type="EMBL" id="PIA62007.1"/>
    </source>
</evidence>
<gene>
    <name evidence="11" type="ORF">AQUCO_00200179v1</name>
</gene>